<evidence type="ECO:0000313" key="1">
    <source>
        <dbReference type="EMBL" id="KAK0438729.1"/>
    </source>
</evidence>
<gene>
    <name evidence="1" type="ORF">EV420DRAFT_1651316</name>
</gene>
<keyword evidence="2" id="KW-1185">Reference proteome</keyword>
<dbReference type="Proteomes" id="UP001175211">
    <property type="component" value="Unassembled WGS sequence"/>
</dbReference>
<name>A0AA39JCC3_ARMTA</name>
<dbReference type="GeneID" id="85362085"/>
<protein>
    <submittedName>
        <fullName evidence="1">Uncharacterized protein</fullName>
    </submittedName>
</protein>
<proteinExistence type="predicted"/>
<dbReference type="EMBL" id="JAUEPS010000094">
    <property type="protein sequence ID" value="KAK0438729.1"/>
    <property type="molecule type" value="Genomic_DNA"/>
</dbReference>
<dbReference type="AlphaFoldDB" id="A0AA39JCC3"/>
<dbReference type="RefSeq" id="XP_060323038.1">
    <property type="nucleotide sequence ID" value="XM_060478537.1"/>
</dbReference>
<organism evidence="1 2">
    <name type="scientific">Armillaria tabescens</name>
    <name type="common">Ringless honey mushroom</name>
    <name type="synonym">Agaricus tabescens</name>
    <dbReference type="NCBI Taxonomy" id="1929756"/>
    <lineage>
        <taxon>Eukaryota</taxon>
        <taxon>Fungi</taxon>
        <taxon>Dikarya</taxon>
        <taxon>Basidiomycota</taxon>
        <taxon>Agaricomycotina</taxon>
        <taxon>Agaricomycetes</taxon>
        <taxon>Agaricomycetidae</taxon>
        <taxon>Agaricales</taxon>
        <taxon>Marasmiineae</taxon>
        <taxon>Physalacriaceae</taxon>
        <taxon>Desarmillaria</taxon>
    </lineage>
</organism>
<sequence length="58" mass="6291">MNVFLVGERVFYYNSSGQLLKGVVESSSRMTDGTQMVLIKRDDGGTMTLPSASVFRGG</sequence>
<reference evidence="1" key="1">
    <citation type="submission" date="2023-06" db="EMBL/GenBank/DDBJ databases">
        <authorList>
            <consortium name="Lawrence Berkeley National Laboratory"/>
            <person name="Ahrendt S."/>
            <person name="Sahu N."/>
            <person name="Indic B."/>
            <person name="Wong-Bajracharya J."/>
            <person name="Merenyi Z."/>
            <person name="Ke H.-M."/>
            <person name="Monk M."/>
            <person name="Kocsube S."/>
            <person name="Drula E."/>
            <person name="Lipzen A."/>
            <person name="Balint B."/>
            <person name="Henrissat B."/>
            <person name="Andreopoulos B."/>
            <person name="Martin F.M."/>
            <person name="Harder C.B."/>
            <person name="Rigling D."/>
            <person name="Ford K.L."/>
            <person name="Foster G.D."/>
            <person name="Pangilinan J."/>
            <person name="Papanicolaou A."/>
            <person name="Barry K."/>
            <person name="LaButti K."/>
            <person name="Viragh M."/>
            <person name="Koriabine M."/>
            <person name="Yan M."/>
            <person name="Riley R."/>
            <person name="Champramary S."/>
            <person name="Plett K.L."/>
            <person name="Tsai I.J."/>
            <person name="Slot J."/>
            <person name="Sipos G."/>
            <person name="Plett J."/>
            <person name="Nagy L.G."/>
            <person name="Grigoriev I.V."/>
        </authorList>
    </citation>
    <scope>NUCLEOTIDE SEQUENCE</scope>
    <source>
        <strain evidence="1">CCBAS 213</strain>
    </source>
</reference>
<comment type="caution">
    <text evidence="1">The sequence shown here is derived from an EMBL/GenBank/DDBJ whole genome shotgun (WGS) entry which is preliminary data.</text>
</comment>
<accession>A0AA39JCC3</accession>
<evidence type="ECO:0000313" key="2">
    <source>
        <dbReference type="Proteomes" id="UP001175211"/>
    </source>
</evidence>